<evidence type="ECO:0000256" key="1">
    <source>
        <dbReference type="ARBA" id="ARBA00011073"/>
    </source>
</evidence>
<dbReference type="PANTHER" id="PTHR43806:SF11">
    <property type="entry name" value="CEREVISIN-RELATED"/>
    <property type="match status" value="1"/>
</dbReference>
<feature type="active site" description="Charge relay system" evidence="5 6">
    <location>
        <position position="519"/>
    </location>
</feature>
<feature type="active site" description="Charge relay system" evidence="5 6">
    <location>
        <position position="186"/>
    </location>
</feature>
<evidence type="ECO:0000313" key="10">
    <source>
        <dbReference type="Proteomes" id="UP000501891"/>
    </source>
</evidence>
<accession>A0A858R8Q8</accession>
<dbReference type="SUPFAM" id="SSF52743">
    <property type="entry name" value="Subtilisin-like"/>
    <property type="match status" value="1"/>
</dbReference>
<sequence length="572" mass="60835">MAEMDYSKIAPGTFTAIEHLAPSGSNLPGAAKMLGMVASSAGSPKTLLFLRTHEHAEFSQMPAHGITINQNSGRIRTAICPIEKIGVLASHPGVKFIYPSVQLKPKMDRALKLINFPSFQVKTNLTGKGVIIGIVDSGIDGRHPMFDGRIEAVWDQTIPGITVAEGDYGHELTGHAISKARDENGHGTHVAGIAAGAHLQYQGVAPEAKLVIVKTDFQNAHIADGIRYIFRVAKSLGMPAVVNLSLGGHFDAHDGTDALSELINDVSGPGRLVCCAAGNEGDDDIHALTELRGHSPDAIQFRLQSNGNTPAEAVLNCWYGGSEPLELAIESPIGQVTPWFSADTSATGVETLYLAANRIIIDGRRDIANGDYQVLISILPSSIQLGTVWRLHLRNRSSANVKVHMWAMADEGNVTFRPPHAYDGFKIGSPGSASSAITVASITSRDSWTDITNTRRSSAMPLGAISPYSSPGPLRNGKLKPDLAAPGAFLISAMSAQSGANVDDSYKIDTYLRANAGTSMACPVITGLCGLLLQRDRMLDPYSARRLLTSAVSPMPGFDRRYGFGIIDAAAL</sequence>
<dbReference type="PROSITE" id="PS00138">
    <property type="entry name" value="SUBTILASE_SER"/>
    <property type="match status" value="1"/>
</dbReference>
<dbReference type="AlphaFoldDB" id="A0A858R8Q8"/>
<dbReference type="InterPro" id="IPR023827">
    <property type="entry name" value="Peptidase_S8_Asp-AS"/>
</dbReference>
<feature type="domain" description="Peptidase S8/S53" evidence="8">
    <location>
        <begin position="127"/>
        <end position="281"/>
    </location>
</feature>
<dbReference type="InterPro" id="IPR015500">
    <property type="entry name" value="Peptidase_S8_subtilisin-rel"/>
</dbReference>
<evidence type="ECO:0000256" key="4">
    <source>
        <dbReference type="ARBA" id="ARBA00022825"/>
    </source>
</evidence>
<keyword evidence="3 6" id="KW-0378">Hydrolase</keyword>
<dbReference type="GO" id="GO:0004252">
    <property type="term" value="F:serine-type endopeptidase activity"/>
    <property type="evidence" value="ECO:0007669"/>
    <property type="project" value="UniProtKB-UniRule"/>
</dbReference>
<dbReference type="InterPro" id="IPR050131">
    <property type="entry name" value="Peptidase_S8_subtilisin-like"/>
</dbReference>
<dbReference type="GO" id="GO:0006508">
    <property type="term" value="P:proteolysis"/>
    <property type="evidence" value="ECO:0007669"/>
    <property type="project" value="UniProtKB-KW"/>
</dbReference>
<feature type="active site" description="Charge relay system" evidence="5 6">
    <location>
        <position position="136"/>
    </location>
</feature>
<protein>
    <submittedName>
        <fullName evidence="9">S8 family serine peptidase</fullName>
    </submittedName>
</protein>
<evidence type="ECO:0000256" key="7">
    <source>
        <dbReference type="RuleBase" id="RU003355"/>
    </source>
</evidence>
<dbReference type="InterPro" id="IPR023828">
    <property type="entry name" value="Peptidase_S8_Ser-AS"/>
</dbReference>
<dbReference type="EMBL" id="CP051775">
    <property type="protein sequence ID" value="QJE73767.1"/>
    <property type="molecule type" value="Genomic_DNA"/>
</dbReference>
<keyword evidence="2 6" id="KW-0645">Protease</keyword>
<dbReference type="InterPro" id="IPR036852">
    <property type="entry name" value="Peptidase_S8/S53_dom_sf"/>
</dbReference>
<feature type="domain" description="Peptidase S8/S53" evidence="8">
    <location>
        <begin position="388"/>
        <end position="565"/>
    </location>
</feature>
<name>A0A858R8Q8_9PROT</name>
<dbReference type="InterPro" id="IPR000209">
    <property type="entry name" value="Peptidase_S8/S53_dom"/>
</dbReference>
<evidence type="ECO:0000259" key="8">
    <source>
        <dbReference type="Pfam" id="PF00082"/>
    </source>
</evidence>
<dbReference type="Pfam" id="PF00082">
    <property type="entry name" value="Peptidase_S8"/>
    <property type="match status" value="2"/>
</dbReference>
<evidence type="ECO:0000256" key="5">
    <source>
        <dbReference type="PIRSR" id="PIRSR615500-1"/>
    </source>
</evidence>
<dbReference type="Gene3D" id="2.60.120.1290">
    <property type="match status" value="1"/>
</dbReference>
<evidence type="ECO:0000256" key="2">
    <source>
        <dbReference type="ARBA" id="ARBA00022670"/>
    </source>
</evidence>
<dbReference type="KEGG" id="acru:HHL28_12285"/>
<evidence type="ECO:0000256" key="6">
    <source>
        <dbReference type="PROSITE-ProRule" id="PRU01240"/>
    </source>
</evidence>
<dbReference type="PRINTS" id="PR00723">
    <property type="entry name" value="SUBTILISIN"/>
</dbReference>
<dbReference type="PROSITE" id="PS51892">
    <property type="entry name" value="SUBTILASE"/>
    <property type="match status" value="1"/>
</dbReference>
<gene>
    <name evidence="9" type="ORF">HHL28_12285</name>
</gene>
<dbReference type="Gene3D" id="3.40.50.200">
    <property type="entry name" value="Peptidase S8/S53 domain"/>
    <property type="match status" value="1"/>
</dbReference>
<dbReference type="InterPro" id="IPR022398">
    <property type="entry name" value="Peptidase_S8_His-AS"/>
</dbReference>
<dbReference type="PANTHER" id="PTHR43806">
    <property type="entry name" value="PEPTIDASE S8"/>
    <property type="match status" value="1"/>
</dbReference>
<evidence type="ECO:0000256" key="3">
    <source>
        <dbReference type="ARBA" id="ARBA00022801"/>
    </source>
</evidence>
<keyword evidence="4 6" id="KW-0720">Serine protease</keyword>
<dbReference type="Proteomes" id="UP000501891">
    <property type="component" value="Chromosome"/>
</dbReference>
<dbReference type="PROSITE" id="PS00136">
    <property type="entry name" value="SUBTILASE_ASP"/>
    <property type="match status" value="1"/>
</dbReference>
<evidence type="ECO:0000313" key="9">
    <source>
        <dbReference type="EMBL" id="QJE73767.1"/>
    </source>
</evidence>
<proteinExistence type="inferred from homology"/>
<comment type="similarity">
    <text evidence="1 6 7">Belongs to the peptidase S8 family.</text>
</comment>
<reference evidence="9" key="1">
    <citation type="submission" date="2020-04" db="EMBL/GenBank/DDBJ databases">
        <title>A desert anoxygenic phototrophic bacterium fixes CO2 using RubisCO under aerobic conditions.</title>
        <authorList>
            <person name="Tang K."/>
        </authorList>
    </citation>
    <scope>NUCLEOTIDE SEQUENCE [LARGE SCALE GENOMIC DNA]</scope>
    <source>
        <strain evidence="9">MIMtkB3</strain>
    </source>
</reference>
<keyword evidence="10" id="KW-1185">Reference proteome</keyword>
<organism evidence="9 10">
    <name type="scientific">Aerophototrophica crusticola</name>
    <dbReference type="NCBI Taxonomy" id="1709002"/>
    <lineage>
        <taxon>Bacteria</taxon>
        <taxon>Pseudomonadati</taxon>
        <taxon>Pseudomonadota</taxon>
        <taxon>Alphaproteobacteria</taxon>
        <taxon>Rhodospirillales</taxon>
        <taxon>Rhodospirillaceae</taxon>
        <taxon>Aerophototrophica</taxon>
    </lineage>
</organism>
<dbReference type="PROSITE" id="PS00137">
    <property type="entry name" value="SUBTILASE_HIS"/>
    <property type="match status" value="1"/>
</dbReference>